<proteinExistence type="inferred from homology"/>
<dbReference type="InterPro" id="IPR029753">
    <property type="entry name" value="D-isomer_DH_CS"/>
</dbReference>
<dbReference type="CDD" id="cd12162">
    <property type="entry name" value="2-Hacid_dh_4"/>
    <property type="match status" value="1"/>
</dbReference>
<feature type="domain" description="D-isomer specific 2-hydroxyacid dehydrogenase catalytic" evidence="5">
    <location>
        <begin position="18"/>
        <end position="314"/>
    </location>
</feature>
<dbReference type="GO" id="GO:0051287">
    <property type="term" value="F:NAD binding"/>
    <property type="evidence" value="ECO:0007669"/>
    <property type="project" value="InterPro"/>
</dbReference>
<reference evidence="7" key="1">
    <citation type="submission" date="2020-09" db="EMBL/GenBank/DDBJ databases">
        <authorList>
            <person name="Kim M.K."/>
        </authorList>
    </citation>
    <scope>NUCLEOTIDE SEQUENCE</scope>
    <source>
        <strain evidence="7">BT704</strain>
    </source>
</reference>
<dbReference type="PANTHER" id="PTHR43761:SF1">
    <property type="entry name" value="D-ISOMER SPECIFIC 2-HYDROXYACID DEHYDROGENASE CATALYTIC DOMAIN-CONTAINING PROTEIN-RELATED"/>
    <property type="match status" value="1"/>
</dbReference>
<evidence type="ECO:0000256" key="2">
    <source>
        <dbReference type="ARBA" id="ARBA00023002"/>
    </source>
</evidence>
<dbReference type="PANTHER" id="PTHR43761">
    <property type="entry name" value="D-ISOMER SPECIFIC 2-HYDROXYACID DEHYDROGENASE FAMILY PROTEIN (AFU_ORTHOLOGUE AFUA_1G13630)"/>
    <property type="match status" value="1"/>
</dbReference>
<accession>A0A927GB93</accession>
<dbReference type="Proteomes" id="UP000653797">
    <property type="component" value="Unassembled WGS sequence"/>
</dbReference>
<comment type="similarity">
    <text evidence="1 4">Belongs to the D-isomer specific 2-hydroxyacid dehydrogenase family.</text>
</comment>
<dbReference type="Pfam" id="PF02826">
    <property type="entry name" value="2-Hacid_dh_C"/>
    <property type="match status" value="1"/>
</dbReference>
<sequence>MRLVFLDTKTIGDIPNLNLIENYGQVTYYETTSPEQTLERTKDADIIISNKVVLDQSIIEQSPNLKLICIAATGTNNVDKVAAEKRGIPVKNAMDYSTQSVAQGTFAILLQLLVDIPYFDQYVKGGSYSKTDIFTHFGRGFWELTGKRFGIVGLGNIGRQVAKIAEAFGCEVVYYSTSGQNTQQPYQRLELDEFLRTCDVISIHAPLNDSTANFFNYDRLTCLKKSAILINVGRGGIVNEADLARALDEGLLAGAGIDVFTKEPISPENPLLHVQHKERLVLTPHVTWASIEARTLLMEKVGQTIEEFLKNEPSVELNG</sequence>
<gene>
    <name evidence="7" type="ORF">IC230_00005</name>
</gene>
<dbReference type="AlphaFoldDB" id="A0A927GB93"/>
<dbReference type="InterPro" id="IPR006140">
    <property type="entry name" value="D-isomer_DH_NAD-bd"/>
</dbReference>
<dbReference type="RefSeq" id="WP_191036909.1">
    <property type="nucleotide sequence ID" value="NZ_JACXAA010000001.1"/>
</dbReference>
<keyword evidence="8" id="KW-1185">Reference proteome</keyword>
<evidence type="ECO:0000259" key="6">
    <source>
        <dbReference type="Pfam" id="PF02826"/>
    </source>
</evidence>
<dbReference type="SUPFAM" id="SSF52283">
    <property type="entry name" value="Formate/glycerate dehydrogenase catalytic domain-like"/>
    <property type="match status" value="1"/>
</dbReference>
<dbReference type="SUPFAM" id="SSF51735">
    <property type="entry name" value="NAD(P)-binding Rossmann-fold domains"/>
    <property type="match status" value="1"/>
</dbReference>
<organism evidence="7 8">
    <name type="scientific">Spirosoma validum</name>
    <dbReference type="NCBI Taxonomy" id="2771355"/>
    <lineage>
        <taxon>Bacteria</taxon>
        <taxon>Pseudomonadati</taxon>
        <taxon>Bacteroidota</taxon>
        <taxon>Cytophagia</taxon>
        <taxon>Cytophagales</taxon>
        <taxon>Cytophagaceae</taxon>
        <taxon>Spirosoma</taxon>
    </lineage>
</organism>
<name>A0A927GB93_9BACT</name>
<dbReference type="InterPro" id="IPR050418">
    <property type="entry name" value="D-iso_2-hydroxyacid_DH_PdxB"/>
</dbReference>
<dbReference type="EMBL" id="JACXAA010000001">
    <property type="protein sequence ID" value="MBD2751255.1"/>
    <property type="molecule type" value="Genomic_DNA"/>
</dbReference>
<dbReference type="Pfam" id="PF00389">
    <property type="entry name" value="2-Hacid_dh"/>
    <property type="match status" value="1"/>
</dbReference>
<protein>
    <submittedName>
        <fullName evidence="7">D-2-hydroxyacid dehydrogenase</fullName>
    </submittedName>
</protein>
<dbReference type="InterPro" id="IPR036291">
    <property type="entry name" value="NAD(P)-bd_dom_sf"/>
</dbReference>
<evidence type="ECO:0000259" key="5">
    <source>
        <dbReference type="Pfam" id="PF00389"/>
    </source>
</evidence>
<dbReference type="PROSITE" id="PS00671">
    <property type="entry name" value="D_2_HYDROXYACID_DH_3"/>
    <property type="match status" value="1"/>
</dbReference>
<evidence type="ECO:0000256" key="1">
    <source>
        <dbReference type="ARBA" id="ARBA00005854"/>
    </source>
</evidence>
<evidence type="ECO:0000256" key="3">
    <source>
        <dbReference type="ARBA" id="ARBA00023027"/>
    </source>
</evidence>
<evidence type="ECO:0000256" key="4">
    <source>
        <dbReference type="RuleBase" id="RU003719"/>
    </source>
</evidence>
<dbReference type="InterPro" id="IPR006139">
    <property type="entry name" value="D-isomer_2_OHA_DH_cat_dom"/>
</dbReference>
<dbReference type="Gene3D" id="3.40.50.720">
    <property type="entry name" value="NAD(P)-binding Rossmann-like Domain"/>
    <property type="match status" value="2"/>
</dbReference>
<dbReference type="PROSITE" id="PS00670">
    <property type="entry name" value="D_2_HYDROXYACID_DH_2"/>
    <property type="match status" value="1"/>
</dbReference>
<feature type="domain" description="D-isomer specific 2-hydroxyacid dehydrogenase NAD-binding" evidence="6">
    <location>
        <begin position="107"/>
        <end position="286"/>
    </location>
</feature>
<comment type="caution">
    <text evidence="7">The sequence shown here is derived from an EMBL/GenBank/DDBJ whole genome shotgun (WGS) entry which is preliminary data.</text>
</comment>
<dbReference type="GO" id="GO:0016616">
    <property type="term" value="F:oxidoreductase activity, acting on the CH-OH group of donors, NAD or NADP as acceptor"/>
    <property type="evidence" value="ECO:0007669"/>
    <property type="project" value="InterPro"/>
</dbReference>
<evidence type="ECO:0000313" key="8">
    <source>
        <dbReference type="Proteomes" id="UP000653797"/>
    </source>
</evidence>
<keyword evidence="2 4" id="KW-0560">Oxidoreductase</keyword>
<evidence type="ECO:0000313" key="7">
    <source>
        <dbReference type="EMBL" id="MBD2751255.1"/>
    </source>
</evidence>
<dbReference type="NCBIfam" id="NF006263">
    <property type="entry name" value="PRK08410.1"/>
    <property type="match status" value="1"/>
</dbReference>
<keyword evidence="3" id="KW-0520">NAD</keyword>